<gene>
    <name evidence="7" type="ORF">ACFQZI_06155</name>
</gene>
<keyword evidence="3 5" id="KW-0862">Zinc</keyword>
<dbReference type="CDD" id="cd05283">
    <property type="entry name" value="CAD1"/>
    <property type="match status" value="1"/>
</dbReference>
<dbReference type="InterPro" id="IPR036291">
    <property type="entry name" value="NAD(P)-bd_dom_sf"/>
</dbReference>
<dbReference type="RefSeq" id="WP_377139820.1">
    <property type="nucleotide sequence ID" value="NZ_JBHTIA010000003.1"/>
</dbReference>
<dbReference type="Gene3D" id="3.40.50.720">
    <property type="entry name" value="NAD(P)-binding Rossmann-like Domain"/>
    <property type="match status" value="1"/>
</dbReference>
<keyword evidence="4 7" id="KW-0560">Oxidoreductase</keyword>
<evidence type="ECO:0000256" key="2">
    <source>
        <dbReference type="ARBA" id="ARBA00022723"/>
    </source>
</evidence>
<dbReference type="SUPFAM" id="SSF51735">
    <property type="entry name" value="NAD(P)-binding Rossmann-fold domains"/>
    <property type="match status" value="1"/>
</dbReference>
<keyword evidence="2 5" id="KW-0479">Metal-binding</keyword>
<dbReference type="InterPro" id="IPR020843">
    <property type="entry name" value="ER"/>
</dbReference>
<dbReference type="PANTHER" id="PTHR42683">
    <property type="entry name" value="ALDEHYDE REDUCTASE"/>
    <property type="match status" value="1"/>
</dbReference>
<dbReference type="Proteomes" id="UP001597073">
    <property type="component" value="Unassembled WGS sequence"/>
</dbReference>
<evidence type="ECO:0000313" key="7">
    <source>
        <dbReference type="EMBL" id="MFD0764426.1"/>
    </source>
</evidence>
<dbReference type="EC" id="1.1.-.-" evidence="7"/>
<dbReference type="InterPro" id="IPR002328">
    <property type="entry name" value="ADH_Zn_CS"/>
</dbReference>
<evidence type="ECO:0000256" key="3">
    <source>
        <dbReference type="ARBA" id="ARBA00022833"/>
    </source>
</evidence>
<reference evidence="8" key="1">
    <citation type="journal article" date="2019" name="Int. J. Syst. Evol. Microbiol.">
        <title>The Global Catalogue of Microorganisms (GCM) 10K type strain sequencing project: providing services to taxonomists for standard genome sequencing and annotation.</title>
        <authorList>
            <consortium name="The Broad Institute Genomics Platform"/>
            <consortium name="The Broad Institute Genome Sequencing Center for Infectious Disease"/>
            <person name="Wu L."/>
            <person name="Ma J."/>
        </authorList>
    </citation>
    <scope>NUCLEOTIDE SEQUENCE [LARGE SCALE GENOMIC DNA]</scope>
    <source>
        <strain evidence="8">CCUG 60742</strain>
    </source>
</reference>
<dbReference type="GO" id="GO:0016491">
    <property type="term" value="F:oxidoreductase activity"/>
    <property type="evidence" value="ECO:0007669"/>
    <property type="project" value="UniProtKB-KW"/>
</dbReference>
<comment type="cofactor">
    <cofactor evidence="1 5">
        <name>Zn(2+)</name>
        <dbReference type="ChEBI" id="CHEBI:29105"/>
    </cofactor>
</comment>
<keyword evidence="8" id="KW-1185">Reference proteome</keyword>
<protein>
    <submittedName>
        <fullName evidence="7">NAD(P)-dependent alcohol dehydrogenase</fullName>
        <ecNumber evidence="7">1.1.-.-</ecNumber>
    </submittedName>
</protein>
<dbReference type="Gene3D" id="3.90.180.10">
    <property type="entry name" value="Medium-chain alcohol dehydrogenases, catalytic domain"/>
    <property type="match status" value="1"/>
</dbReference>
<dbReference type="InterPro" id="IPR011032">
    <property type="entry name" value="GroES-like_sf"/>
</dbReference>
<accession>A0ABW2ZE02</accession>
<comment type="similarity">
    <text evidence="5">Belongs to the zinc-containing alcohol dehydrogenase family.</text>
</comment>
<dbReference type="Pfam" id="PF08240">
    <property type="entry name" value="ADH_N"/>
    <property type="match status" value="1"/>
</dbReference>
<evidence type="ECO:0000313" key="8">
    <source>
        <dbReference type="Proteomes" id="UP001597073"/>
    </source>
</evidence>
<organism evidence="7 8">
    <name type="scientific">Mucilaginibacter lutimaris</name>
    <dbReference type="NCBI Taxonomy" id="931629"/>
    <lineage>
        <taxon>Bacteria</taxon>
        <taxon>Pseudomonadati</taxon>
        <taxon>Bacteroidota</taxon>
        <taxon>Sphingobacteriia</taxon>
        <taxon>Sphingobacteriales</taxon>
        <taxon>Sphingobacteriaceae</taxon>
        <taxon>Mucilaginibacter</taxon>
    </lineage>
</organism>
<dbReference type="InterPro" id="IPR013154">
    <property type="entry name" value="ADH-like_N"/>
</dbReference>
<sequence>MIPVKGYAAQDPQTDLAPWDFERRDVGPHDVQFEILFCGVCHSDLHQIKNDWFPGIFPMVPGHEIVGRVTKVGDHVKKFKVGDLAGTGCMVDSCQECENCKRDLEQYCLNGGSTQTYNSYERDGKTPTYGGYSNSIVVREEFVLHISDKLDLAATAPLLCAGITTYSPLRHWKVGKGHKLAVLGLGGLGHMAVKFGVAFGAEVTVLSTSPKKEEDAKKLGAHHFVVTSDPEQVKAAAGTFDFILDTVSAEHDFNMYLNMLRTDGTMICVGVPSEPAKVAAFSLLGGRKSLAGSGIGGIAETQEMLDFCAEHGIVSEIELIDIKDITKSYERMLKGDVRYRFVIDIATL</sequence>
<comment type="caution">
    <text evidence="7">The sequence shown here is derived from an EMBL/GenBank/DDBJ whole genome shotgun (WGS) entry which is preliminary data.</text>
</comment>
<evidence type="ECO:0000256" key="5">
    <source>
        <dbReference type="RuleBase" id="RU361277"/>
    </source>
</evidence>
<dbReference type="SMART" id="SM00829">
    <property type="entry name" value="PKS_ER"/>
    <property type="match status" value="1"/>
</dbReference>
<evidence type="ECO:0000256" key="4">
    <source>
        <dbReference type="ARBA" id="ARBA00023002"/>
    </source>
</evidence>
<dbReference type="InterPro" id="IPR013149">
    <property type="entry name" value="ADH-like_C"/>
</dbReference>
<name>A0ABW2ZE02_9SPHI</name>
<evidence type="ECO:0000259" key="6">
    <source>
        <dbReference type="SMART" id="SM00829"/>
    </source>
</evidence>
<dbReference type="SUPFAM" id="SSF50129">
    <property type="entry name" value="GroES-like"/>
    <property type="match status" value="1"/>
</dbReference>
<proteinExistence type="inferred from homology"/>
<evidence type="ECO:0000256" key="1">
    <source>
        <dbReference type="ARBA" id="ARBA00001947"/>
    </source>
</evidence>
<dbReference type="PROSITE" id="PS00059">
    <property type="entry name" value="ADH_ZINC"/>
    <property type="match status" value="1"/>
</dbReference>
<dbReference type="InterPro" id="IPR047109">
    <property type="entry name" value="CAD-like"/>
</dbReference>
<dbReference type="Pfam" id="PF00107">
    <property type="entry name" value="ADH_zinc_N"/>
    <property type="match status" value="1"/>
</dbReference>
<feature type="domain" description="Enoyl reductase (ER)" evidence="6">
    <location>
        <begin position="13"/>
        <end position="343"/>
    </location>
</feature>
<dbReference type="EMBL" id="JBHTIA010000003">
    <property type="protein sequence ID" value="MFD0764426.1"/>
    <property type="molecule type" value="Genomic_DNA"/>
</dbReference>